<dbReference type="AlphaFoldDB" id="A0A285L8M6"/>
<dbReference type="InterPro" id="IPR024520">
    <property type="entry name" value="DUF3558"/>
</dbReference>
<feature type="compositionally biased region" description="Low complexity" evidence="1">
    <location>
        <begin position="36"/>
        <end position="50"/>
    </location>
</feature>
<dbReference type="OrthoDB" id="4570709at2"/>
<proteinExistence type="predicted"/>
<sequence length="235" mass="24567">MTSRATSLGIAAMACGAVMLLAGCGGTSVDSSQTPSGTTSVTASSTTSAAGRDEGGATPATPDKGDTESNGPAPTQAEDKPSTPTNAEGSSPAPTPAESRIWDPCTLPESDLTAAGLNTATKERITDATYPSWQMCRWKSADQTFSVVIAASDRTIDDLLEPGAVHDVRRTEFHGRQVVQYRYVADTHRQTCDIGTPAEYGSIVFAVRNIRVQTDVGNPCQDANRLGAALFRSLP</sequence>
<dbReference type="STRING" id="1379680.GCA_001612615_05978"/>
<protein>
    <recommendedName>
        <fullName evidence="5">DUF3558 domain-containing protein</fullName>
    </recommendedName>
</protein>
<evidence type="ECO:0000256" key="1">
    <source>
        <dbReference type="SAM" id="MobiDB-lite"/>
    </source>
</evidence>
<evidence type="ECO:0000256" key="2">
    <source>
        <dbReference type="SAM" id="SignalP"/>
    </source>
</evidence>
<organism evidence="3 4">
    <name type="scientific">Nocardia amikacinitolerans</name>
    <dbReference type="NCBI Taxonomy" id="756689"/>
    <lineage>
        <taxon>Bacteria</taxon>
        <taxon>Bacillati</taxon>
        <taxon>Actinomycetota</taxon>
        <taxon>Actinomycetes</taxon>
        <taxon>Mycobacteriales</taxon>
        <taxon>Nocardiaceae</taxon>
        <taxon>Nocardia</taxon>
    </lineage>
</organism>
<keyword evidence="2" id="KW-0732">Signal</keyword>
<accession>A0A285L8M6</accession>
<dbReference type="EMBL" id="OBEG01000002">
    <property type="protein sequence ID" value="SNY81242.1"/>
    <property type="molecule type" value="Genomic_DNA"/>
</dbReference>
<feature type="chain" id="PRO_5038357427" description="DUF3558 domain-containing protein" evidence="2">
    <location>
        <begin position="23"/>
        <end position="235"/>
    </location>
</feature>
<gene>
    <name evidence="3" type="ORF">SAMN04244553_2829</name>
</gene>
<dbReference type="Proteomes" id="UP000219565">
    <property type="component" value="Unassembled WGS sequence"/>
</dbReference>
<feature type="signal peptide" evidence="2">
    <location>
        <begin position="1"/>
        <end position="22"/>
    </location>
</feature>
<keyword evidence="4" id="KW-1185">Reference proteome</keyword>
<evidence type="ECO:0008006" key="5">
    <source>
        <dbReference type="Google" id="ProtNLM"/>
    </source>
</evidence>
<evidence type="ECO:0000313" key="3">
    <source>
        <dbReference type="EMBL" id="SNY81242.1"/>
    </source>
</evidence>
<dbReference type="RefSeq" id="WP_097245211.1">
    <property type="nucleotide sequence ID" value="NZ_OBEG01000002.1"/>
</dbReference>
<evidence type="ECO:0000313" key="4">
    <source>
        <dbReference type="Proteomes" id="UP000219565"/>
    </source>
</evidence>
<name>A0A285L8M6_9NOCA</name>
<feature type="region of interest" description="Disordered" evidence="1">
    <location>
        <begin position="27"/>
        <end position="108"/>
    </location>
</feature>
<reference evidence="3 4" key="1">
    <citation type="submission" date="2017-09" db="EMBL/GenBank/DDBJ databases">
        <authorList>
            <person name="Ehlers B."/>
            <person name="Leendertz F.H."/>
        </authorList>
    </citation>
    <scope>NUCLEOTIDE SEQUENCE [LARGE SCALE GENOMIC DNA]</scope>
    <source>
        <strain evidence="3 4">DSM 45537</strain>
    </source>
</reference>
<dbReference type="Pfam" id="PF12079">
    <property type="entry name" value="DUF3558"/>
    <property type="match status" value="1"/>
</dbReference>
<dbReference type="PROSITE" id="PS51257">
    <property type="entry name" value="PROKAR_LIPOPROTEIN"/>
    <property type="match status" value="1"/>
</dbReference>